<keyword evidence="8" id="KW-1185">Reference proteome</keyword>
<reference evidence="7" key="1">
    <citation type="submission" date="2022-07" db="EMBL/GenBank/DDBJ databases">
        <title>Ectorhizobium quercum gen.nov., sp. nov.</title>
        <authorList>
            <person name="Ma T."/>
            <person name="Li Y."/>
        </authorList>
    </citation>
    <scope>NUCLEOTIDE SEQUENCE</scope>
    <source>
        <strain evidence="7">BDR2-2</strain>
    </source>
</reference>
<keyword evidence="4 6" id="KW-1133">Transmembrane helix</keyword>
<dbReference type="EMBL" id="JANFPI010000007">
    <property type="protein sequence ID" value="MCX8999336.1"/>
    <property type="molecule type" value="Genomic_DNA"/>
</dbReference>
<evidence type="ECO:0000256" key="6">
    <source>
        <dbReference type="SAM" id="Phobius"/>
    </source>
</evidence>
<proteinExistence type="predicted"/>
<dbReference type="GO" id="GO:0015171">
    <property type="term" value="F:amino acid transmembrane transporter activity"/>
    <property type="evidence" value="ECO:0007669"/>
    <property type="project" value="TreeGrafter"/>
</dbReference>
<feature type="transmembrane region" description="Helical" evidence="6">
    <location>
        <begin position="45"/>
        <end position="70"/>
    </location>
</feature>
<evidence type="ECO:0000256" key="5">
    <source>
        <dbReference type="ARBA" id="ARBA00023136"/>
    </source>
</evidence>
<comment type="subcellular location">
    <subcellularLocation>
        <location evidence="1">Cell membrane</location>
        <topology evidence="1">Multi-pass membrane protein</topology>
    </subcellularLocation>
</comment>
<feature type="transmembrane region" description="Helical" evidence="6">
    <location>
        <begin position="156"/>
        <end position="178"/>
    </location>
</feature>
<dbReference type="PIRSF" id="PIRSF006324">
    <property type="entry name" value="LeuE"/>
    <property type="match status" value="1"/>
</dbReference>
<dbReference type="GO" id="GO:0005886">
    <property type="term" value="C:plasma membrane"/>
    <property type="evidence" value="ECO:0007669"/>
    <property type="project" value="UniProtKB-SubCell"/>
</dbReference>
<keyword evidence="3 6" id="KW-0812">Transmembrane</keyword>
<evidence type="ECO:0000313" key="8">
    <source>
        <dbReference type="Proteomes" id="UP001208771"/>
    </source>
</evidence>
<feature type="transmembrane region" description="Helical" evidence="6">
    <location>
        <begin position="190"/>
        <end position="212"/>
    </location>
</feature>
<dbReference type="PANTHER" id="PTHR30086:SF20">
    <property type="entry name" value="ARGININE EXPORTER PROTEIN ARGO-RELATED"/>
    <property type="match status" value="1"/>
</dbReference>
<evidence type="ECO:0000256" key="2">
    <source>
        <dbReference type="ARBA" id="ARBA00022475"/>
    </source>
</evidence>
<evidence type="ECO:0000256" key="4">
    <source>
        <dbReference type="ARBA" id="ARBA00022989"/>
    </source>
</evidence>
<dbReference type="RefSeq" id="WP_306412828.1">
    <property type="nucleotide sequence ID" value="NZ_JANFPI010000007.1"/>
</dbReference>
<keyword evidence="5 6" id="KW-0472">Membrane</keyword>
<evidence type="ECO:0000256" key="1">
    <source>
        <dbReference type="ARBA" id="ARBA00004651"/>
    </source>
</evidence>
<dbReference type="InterPro" id="IPR001123">
    <property type="entry name" value="LeuE-type"/>
</dbReference>
<keyword evidence="2" id="KW-1003">Cell membrane</keyword>
<dbReference type="Pfam" id="PF01810">
    <property type="entry name" value="LysE"/>
    <property type="match status" value="1"/>
</dbReference>
<organism evidence="7 8">
    <name type="scientific">Ectorhizobium quercum</name>
    <dbReference type="NCBI Taxonomy" id="2965071"/>
    <lineage>
        <taxon>Bacteria</taxon>
        <taxon>Pseudomonadati</taxon>
        <taxon>Pseudomonadota</taxon>
        <taxon>Alphaproteobacteria</taxon>
        <taxon>Hyphomicrobiales</taxon>
        <taxon>Rhizobiaceae</taxon>
        <taxon>Ectorhizobium</taxon>
    </lineage>
</organism>
<dbReference type="Proteomes" id="UP001208771">
    <property type="component" value="Unassembled WGS sequence"/>
</dbReference>
<name>A0AAE3N380_9HYPH</name>
<feature type="transmembrane region" description="Helical" evidence="6">
    <location>
        <begin position="118"/>
        <end position="144"/>
    </location>
</feature>
<comment type="caution">
    <text evidence="7">The sequence shown here is derived from an EMBL/GenBank/DDBJ whole genome shotgun (WGS) entry which is preliminary data.</text>
</comment>
<protein>
    <submittedName>
        <fullName evidence="7">LysE family translocator</fullName>
    </submittedName>
</protein>
<evidence type="ECO:0000313" key="7">
    <source>
        <dbReference type="EMBL" id="MCX8999336.1"/>
    </source>
</evidence>
<gene>
    <name evidence="7" type="ORF">NOF55_19710</name>
</gene>
<dbReference type="AlphaFoldDB" id="A0AAE3N380"/>
<accession>A0AAE3N380</accession>
<evidence type="ECO:0000256" key="3">
    <source>
        <dbReference type="ARBA" id="ARBA00022692"/>
    </source>
</evidence>
<dbReference type="PANTHER" id="PTHR30086">
    <property type="entry name" value="ARGININE EXPORTER PROTEIN ARGO"/>
    <property type="match status" value="1"/>
</dbReference>
<feature type="transmembrane region" description="Helical" evidence="6">
    <location>
        <begin position="77"/>
        <end position="98"/>
    </location>
</feature>
<sequence>MEFLPSFPTFLAFAAATLLLAATPGPDMTLSISRALRDGRSAGLAVLLGTNIGCAVHTMLVAFGVSALVIASPTAFMILKTGGAAYLFWLAVQALRYGSTFRVEVRAGTETAGSSPAAAVWTGIVVNLLNPKVIIFFMTFLPQFVSASDPHVTGKLFVLGMTFIVVSLPVTVGVVLAADRLSAWLLRNPGVVRAIDYTFAAVFSLFAVKILFTQAR</sequence>